<dbReference type="RefSeq" id="WP_039314162.1">
    <property type="nucleotide sequence ID" value="NZ_CP006905.1"/>
</dbReference>
<protein>
    <submittedName>
        <fullName evidence="2">Acetyltransferase family protein</fullName>
    </submittedName>
</protein>
<dbReference type="HOGENOM" id="CLU_013985_3_2_9"/>
<evidence type="ECO:0000313" key="3">
    <source>
        <dbReference type="Proteomes" id="UP000030635"/>
    </source>
</evidence>
<dbReference type="EMBL" id="CP006905">
    <property type="protein sequence ID" value="AIY83747.1"/>
    <property type="molecule type" value="Genomic_DNA"/>
</dbReference>
<dbReference type="PANTHER" id="PTHR43415">
    <property type="entry name" value="SPERMIDINE N(1)-ACETYLTRANSFERASE"/>
    <property type="match status" value="1"/>
</dbReference>
<name>A0A0A7FVW9_9CLOT</name>
<keyword evidence="2" id="KW-0808">Transferase</keyword>
<dbReference type="AlphaFoldDB" id="A0A0A7FVW9"/>
<dbReference type="eggNOG" id="COG1670">
    <property type="taxonomic scope" value="Bacteria"/>
</dbReference>
<reference evidence="2 3" key="1">
    <citation type="journal article" date="2015" name="Infect. Genet. Evol.">
        <title>Genomic sequences of six botulinum neurotoxin-producing strains representing three clostridial species illustrate the mobility and diversity of botulinum neurotoxin genes.</title>
        <authorList>
            <person name="Smith T.J."/>
            <person name="Hill K.K."/>
            <person name="Xie G."/>
            <person name="Foley B.T."/>
            <person name="Williamson C.H."/>
            <person name="Foster J.T."/>
            <person name="Johnson S.L."/>
            <person name="Chertkov O."/>
            <person name="Teshima H."/>
            <person name="Gibbons H.S."/>
            <person name="Johnsky L.A."/>
            <person name="Karavis M.A."/>
            <person name="Smith L.A."/>
        </authorList>
    </citation>
    <scope>NUCLEOTIDE SEQUENCE [LARGE SCALE GENOMIC DNA]</scope>
    <source>
        <strain evidence="2">Sullivan</strain>
    </source>
</reference>
<dbReference type="GO" id="GO:0016747">
    <property type="term" value="F:acyltransferase activity, transferring groups other than amino-acyl groups"/>
    <property type="evidence" value="ECO:0007669"/>
    <property type="project" value="InterPro"/>
</dbReference>
<dbReference type="PANTHER" id="PTHR43415:SF3">
    <property type="entry name" value="GNAT-FAMILY ACETYLTRANSFERASE"/>
    <property type="match status" value="1"/>
</dbReference>
<dbReference type="InterPro" id="IPR016181">
    <property type="entry name" value="Acyl_CoA_acyltransferase"/>
</dbReference>
<dbReference type="Proteomes" id="UP000030635">
    <property type="component" value="Chromosome"/>
</dbReference>
<dbReference type="Gene3D" id="3.40.630.30">
    <property type="match status" value="1"/>
</dbReference>
<organism evidence="2 3">
    <name type="scientific">Clostridium baratii str. Sullivan</name>
    <dbReference type="NCBI Taxonomy" id="1415775"/>
    <lineage>
        <taxon>Bacteria</taxon>
        <taxon>Bacillati</taxon>
        <taxon>Bacillota</taxon>
        <taxon>Clostridia</taxon>
        <taxon>Eubacteriales</taxon>
        <taxon>Clostridiaceae</taxon>
        <taxon>Clostridium</taxon>
    </lineage>
</organism>
<feature type="domain" description="N-acetyltransferase" evidence="1">
    <location>
        <begin position="7"/>
        <end position="172"/>
    </location>
</feature>
<gene>
    <name evidence="2" type="ORF">U729_1920</name>
</gene>
<keyword evidence="3" id="KW-1185">Reference proteome</keyword>
<accession>A0A0A7FVW9</accession>
<proteinExistence type="predicted"/>
<dbReference type="KEGG" id="cbv:U729_1920"/>
<sequence length="179" mass="21135">MYKGKKVLLRCHCEEDIEKLHEFINDYEVKKFLDLETVLPLTKWQEEEWVKRKRANDQTYDFAIEDLESGNIIGGCSINETSIKNRNCTVGIMIGDKNYWGKGYGYDALKTLIDFIFNECNMEKVKLSVYEFNSRAIACYKKLGFKEEGRLKKELYREGKYGDVILMAVFKEEYFNHTK</sequence>
<evidence type="ECO:0000259" key="1">
    <source>
        <dbReference type="PROSITE" id="PS51186"/>
    </source>
</evidence>
<dbReference type="SUPFAM" id="SSF55729">
    <property type="entry name" value="Acyl-CoA N-acyltransferases (Nat)"/>
    <property type="match status" value="1"/>
</dbReference>
<dbReference type="PROSITE" id="PS51186">
    <property type="entry name" value="GNAT"/>
    <property type="match status" value="1"/>
</dbReference>
<dbReference type="InterPro" id="IPR000182">
    <property type="entry name" value="GNAT_dom"/>
</dbReference>
<dbReference type="Pfam" id="PF13302">
    <property type="entry name" value="Acetyltransf_3"/>
    <property type="match status" value="1"/>
</dbReference>
<dbReference type="OrthoDB" id="9795206at2"/>
<evidence type="ECO:0000313" key="2">
    <source>
        <dbReference type="EMBL" id="AIY83747.1"/>
    </source>
</evidence>
<dbReference type="STRING" id="1561.NPD11_1095"/>